<reference evidence="9 10" key="1">
    <citation type="journal article" date="2010" name="Stand. Genomic Sci.">
        <title>Complete genome sequence of Spirochaeta smaragdinae type strain (SEBR 4228).</title>
        <authorList>
            <person name="Mavromatis K."/>
            <person name="Yasawong M."/>
            <person name="Chertkov O."/>
            <person name="Lapidus A."/>
            <person name="Lucas S."/>
            <person name="Nolan M."/>
            <person name="Del Rio T.G."/>
            <person name="Tice H."/>
            <person name="Cheng J.F."/>
            <person name="Pitluck S."/>
            <person name="Liolios K."/>
            <person name="Ivanova N."/>
            <person name="Tapia R."/>
            <person name="Han C."/>
            <person name="Bruce D."/>
            <person name="Goodwin L."/>
            <person name="Pati A."/>
            <person name="Chen A."/>
            <person name="Palaniappan K."/>
            <person name="Land M."/>
            <person name="Hauser L."/>
            <person name="Chang Y.J."/>
            <person name="Jeffries C.D."/>
            <person name="Detter J.C."/>
            <person name="Rohde M."/>
            <person name="Brambilla E."/>
            <person name="Spring S."/>
            <person name="Goker M."/>
            <person name="Sikorski J."/>
            <person name="Woyke T."/>
            <person name="Bristow J."/>
            <person name="Eisen J.A."/>
            <person name="Markowitz V."/>
            <person name="Hugenholtz P."/>
            <person name="Klenk H.P."/>
            <person name="Kyrpides N.C."/>
        </authorList>
    </citation>
    <scope>NUCLEOTIDE SEQUENCE [LARGE SCALE GENOMIC DNA]</scope>
    <source>
        <strain evidence="10">DSM 11293 / JCM 15392 / SEBR 4228</strain>
    </source>
</reference>
<evidence type="ECO:0000256" key="6">
    <source>
        <dbReference type="ARBA" id="ARBA00048212"/>
    </source>
</evidence>
<dbReference type="EC" id="2.6.1.42" evidence="5"/>
<gene>
    <name evidence="9" type="ordered locus">Spirs_0479</name>
</gene>
<dbReference type="AlphaFoldDB" id="E1RB96"/>
<dbReference type="InterPro" id="IPR043131">
    <property type="entry name" value="BCAT-like_N"/>
</dbReference>
<dbReference type="GO" id="GO:0046394">
    <property type="term" value="P:carboxylic acid biosynthetic process"/>
    <property type="evidence" value="ECO:0007669"/>
    <property type="project" value="UniProtKB-ARBA"/>
</dbReference>
<evidence type="ECO:0000256" key="7">
    <source>
        <dbReference type="ARBA" id="ARBA00048798"/>
    </source>
</evidence>
<organism evidence="9 10">
    <name type="scientific">Sediminispirochaeta smaragdinae (strain DSM 11293 / JCM 15392 / SEBR 4228)</name>
    <name type="common">Spirochaeta smaragdinae</name>
    <dbReference type="NCBI Taxonomy" id="573413"/>
    <lineage>
        <taxon>Bacteria</taxon>
        <taxon>Pseudomonadati</taxon>
        <taxon>Spirochaetota</taxon>
        <taxon>Spirochaetia</taxon>
        <taxon>Spirochaetales</taxon>
        <taxon>Spirochaetaceae</taxon>
        <taxon>Sediminispirochaeta</taxon>
    </lineage>
</organism>
<dbReference type="InterPro" id="IPR043132">
    <property type="entry name" value="BCAT-like_C"/>
</dbReference>
<dbReference type="InterPro" id="IPR001544">
    <property type="entry name" value="Aminotrans_IV"/>
</dbReference>
<evidence type="ECO:0000256" key="2">
    <source>
        <dbReference type="ARBA" id="ARBA00004931"/>
    </source>
</evidence>
<evidence type="ECO:0000256" key="1">
    <source>
        <dbReference type="ARBA" id="ARBA00004824"/>
    </source>
</evidence>
<dbReference type="eggNOG" id="COG0115">
    <property type="taxonomic scope" value="Bacteria"/>
</dbReference>
<keyword evidence="9" id="KW-0032">Aminotransferase</keyword>
<comment type="catalytic activity">
    <reaction evidence="7">
        <text>L-isoleucine + 2-oxoglutarate = (S)-3-methyl-2-oxopentanoate + L-glutamate</text>
        <dbReference type="Rhea" id="RHEA:24801"/>
        <dbReference type="ChEBI" id="CHEBI:16810"/>
        <dbReference type="ChEBI" id="CHEBI:29985"/>
        <dbReference type="ChEBI" id="CHEBI:35146"/>
        <dbReference type="ChEBI" id="CHEBI:58045"/>
        <dbReference type="EC" id="2.6.1.42"/>
    </reaction>
</comment>
<evidence type="ECO:0000256" key="5">
    <source>
        <dbReference type="ARBA" id="ARBA00013053"/>
    </source>
</evidence>
<comment type="pathway">
    <text evidence="2">Amino-acid biosynthesis; L-valine biosynthesis; L-valine from pyruvate: step 4/4.</text>
</comment>
<dbReference type="OrthoDB" id="368215at2"/>
<comment type="catalytic activity">
    <reaction evidence="8">
        <text>L-leucine + 2-oxoglutarate = 4-methyl-2-oxopentanoate + L-glutamate</text>
        <dbReference type="Rhea" id="RHEA:18321"/>
        <dbReference type="ChEBI" id="CHEBI:16810"/>
        <dbReference type="ChEBI" id="CHEBI:17865"/>
        <dbReference type="ChEBI" id="CHEBI:29985"/>
        <dbReference type="ChEBI" id="CHEBI:57427"/>
        <dbReference type="EC" id="2.6.1.42"/>
    </reaction>
</comment>
<dbReference type="STRING" id="573413.Spirs_0479"/>
<dbReference type="EMBL" id="CP002116">
    <property type="protein sequence ID" value="ADK79626.1"/>
    <property type="molecule type" value="Genomic_DNA"/>
</dbReference>
<comment type="pathway">
    <text evidence="3">Amino-acid biosynthesis; L-leucine biosynthesis; L-leucine from 3-methyl-2-oxobutanoate: step 4/4.</text>
</comment>
<evidence type="ECO:0000256" key="8">
    <source>
        <dbReference type="ARBA" id="ARBA00049229"/>
    </source>
</evidence>
<dbReference type="KEGG" id="ssm:Spirs_0479"/>
<evidence type="ECO:0000313" key="9">
    <source>
        <dbReference type="EMBL" id="ADK79626.1"/>
    </source>
</evidence>
<comment type="catalytic activity">
    <reaction evidence="6">
        <text>L-valine + 2-oxoglutarate = 3-methyl-2-oxobutanoate + L-glutamate</text>
        <dbReference type="Rhea" id="RHEA:24813"/>
        <dbReference type="ChEBI" id="CHEBI:11851"/>
        <dbReference type="ChEBI" id="CHEBI:16810"/>
        <dbReference type="ChEBI" id="CHEBI:29985"/>
        <dbReference type="ChEBI" id="CHEBI:57762"/>
        <dbReference type="EC" id="2.6.1.42"/>
    </reaction>
</comment>
<accession>E1RB96</accession>
<dbReference type="RefSeq" id="WP_013253090.1">
    <property type="nucleotide sequence ID" value="NC_014364.1"/>
</dbReference>
<evidence type="ECO:0000256" key="4">
    <source>
        <dbReference type="ARBA" id="ARBA00009320"/>
    </source>
</evidence>
<protein>
    <recommendedName>
        <fullName evidence="5">branched-chain-amino-acid transaminase</fullName>
        <ecNumber evidence="5">2.6.1.42</ecNumber>
    </recommendedName>
</protein>
<comment type="pathway">
    <text evidence="1">Amino-acid biosynthesis; L-isoleucine biosynthesis; L-isoleucine from 2-oxobutanoate: step 4/4.</text>
</comment>
<evidence type="ECO:0000313" key="10">
    <source>
        <dbReference type="Proteomes" id="UP000002318"/>
    </source>
</evidence>
<dbReference type="GO" id="GO:0004084">
    <property type="term" value="F:branched-chain-amino-acid transaminase activity"/>
    <property type="evidence" value="ECO:0007669"/>
    <property type="project" value="UniProtKB-EC"/>
</dbReference>
<comment type="similarity">
    <text evidence="4">Belongs to the class-IV pyridoxal-phosphate-dependent aminotransferase family.</text>
</comment>
<dbReference type="Gene3D" id="3.30.470.10">
    <property type="match status" value="1"/>
</dbReference>
<dbReference type="SUPFAM" id="SSF56752">
    <property type="entry name" value="D-aminoacid aminotransferase-like PLP-dependent enzymes"/>
    <property type="match status" value="1"/>
</dbReference>
<keyword evidence="9" id="KW-0808">Transferase</keyword>
<dbReference type="PANTHER" id="PTHR42743">
    <property type="entry name" value="AMINO-ACID AMINOTRANSFERASE"/>
    <property type="match status" value="1"/>
</dbReference>
<name>E1RB96_SEDSS</name>
<dbReference type="Pfam" id="PF01063">
    <property type="entry name" value="Aminotran_4"/>
    <property type="match status" value="1"/>
</dbReference>
<dbReference type="InterPro" id="IPR036038">
    <property type="entry name" value="Aminotransferase-like"/>
</dbReference>
<dbReference type="HOGENOM" id="CLU_020844_4_2_12"/>
<dbReference type="CDD" id="cd00449">
    <property type="entry name" value="PLPDE_IV"/>
    <property type="match status" value="1"/>
</dbReference>
<sequence>MYAIRNGQLIEEKEAVVPITQREVFFNFSVYESLKVLEGAALFADDHVERFMDSAKILGMTHSYRRQELLGYINLLIEKNKSDEATLKIQMIGGTTPLLFLFLSPLPTYQTEWYNAGVSVISYRGERIFPRAKSNCLLLNYIASREAAAAGALDALLVNRKGEVTEGTRSNFYAFEGDTLITAEDDILFGVTRKLVLKAAQKKDITVKFKMITLDDLLEGRYEEPFISSTSMGAMPIRQIDGKRTGSQFPRVRSIHQAVKGFESEELKRIKSLLK</sequence>
<proteinExistence type="inferred from homology"/>
<dbReference type="InterPro" id="IPR050571">
    <property type="entry name" value="Class-IV_PLP-Dep_Aminotrnsfr"/>
</dbReference>
<dbReference type="Gene3D" id="3.20.10.10">
    <property type="entry name" value="D-amino Acid Aminotransferase, subunit A, domain 2"/>
    <property type="match status" value="1"/>
</dbReference>
<evidence type="ECO:0000256" key="3">
    <source>
        <dbReference type="ARBA" id="ARBA00005072"/>
    </source>
</evidence>
<dbReference type="Proteomes" id="UP000002318">
    <property type="component" value="Chromosome"/>
</dbReference>
<dbReference type="PANTHER" id="PTHR42743:SF11">
    <property type="entry name" value="AMINODEOXYCHORISMATE LYASE"/>
    <property type="match status" value="1"/>
</dbReference>
<keyword evidence="10" id="KW-1185">Reference proteome</keyword>